<gene>
    <name evidence="1" type="ORF">LTR62_008785</name>
</gene>
<comment type="caution">
    <text evidence="1">The sequence shown here is derived from an EMBL/GenBank/DDBJ whole genome shotgun (WGS) entry which is preliminary data.</text>
</comment>
<dbReference type="EMBL" id="JAVRRL010000095">
    <property type="protein sequence ID" value="KAK5108131.1"/>
    <property type="molecule type" value="Genomic_DNA"/>
</dbReference>
<accession>A0AAN7TAM4</accession>
<evidence type="ECO:0000313" key="2">
    <source>
        <dbReference type="Proteomes" id="UP001310890"/>
    </source>
</evidence>
<sequence length="208" mass="23034">MAFWGTLNMTDDPRQAREGINETMPDFEDSADNPSTTEEAAELDENISEIEDKIEAAWVTYIEQGMRYFQISATVQLAQDYSWDDELDAAFSCSYVHAGQTYTGLPTLAQNHIVASVESILDARHARANGDIALANSLLVQAEAGVYGLERAVEDLETYVDDLLALANVMAARHATEPSAAEWAARRAELAEWVEQMGELLRGLEEEE</sequence>
<protein>
    <submittedName>
        <fullName evidence="1">Uncharacterized protein</fullName>
    </submittedName>
</protein>
<dbReference type="Proteomes" id="UP001310890">
    <property type="component" value="Unassembled WGS sequence"/>
</dbReference>
<name>A0AAN7TAM4_9PEZI</name>
<reference evidence="1" key="1">
    <citation type="submission" date="2023-08" db="EMBL/GenBank/DDBJ databases">
        <title>Black Yeasts Isolated from many extreme environments.</title>
        <authorList>
            <person name="Coleine C."/>
            <person name="Stajich J.E."/>
            <person name="Selbmann L."/>
        </authorList>
    </citation>
    <scope>NUCLEOTIDE SEQUENCE</scope>
    <source>
        <strain evidence="1">CCFEE 5401</strain>
    </source>
</reference>
<organism evidence="1 2">
    <name type="scientific">Meristemomyces frigidus</name>
    <dbReference type="NCBI Taxonomy" id="1508187"/>
    <lineage>
        <taxon>Eukaryota</taxon>
        <taxon>Fungi</taxon>
        <taxon>Dikarya</taxon>
        <taxon>Ascomycota</taxon>
        <taxon>Pezizomycotina</taxon>
        <taxon>Dothideomycetes</taxon>
        <taxon>Dothideomycetidae</taxon>
        <taxon>Mycosphaerellales</taxon>
        <taxon>Teratosphaeriaceae</taxon>
        <taxon>Meristemomyces</taxon>
    </lineage>
</organism>
<evidence type="ECO:0000313" key="1">
    <source>
        <dbReference type="EMBL" id="KAK5108131.1"/>
    </source>
</evidence>
<proteinExistence type="predicted"/>
<dbReference type="AlphaFoldDB" id="A0AAN7TAM4"/>